<comment type="caution">
    <text evidence="2">The sequence shown here is derived from an EMBL/GenBank/DDBJ whole genome shotgun (WGS) entry which is preliminary data.</text>
</comment>
<sequence length="70" mass="8126">MESTDAKRRRVGSEPDEVVMPAPDMMMGMSRSMVTMMQFNEQKQDYTSSLSNMEEDTPECASKKDQRWQL</sequence>
<feature type="compositionally biased region" description="Polar residues" evidence="1">
    <location>
        <begin position="41"/>
        <end position="52"/>
    </location>
</feature>
<organism evidence="2 3">
    <name type="scientific">Symbiodinium natans</name>
    <dbReference type="NCBI Taxonomy" id="878477"/>
    <lineage>
        <taxon>Eukaryota</taxon>
        <taxon>Sar</taxon>
        <taxon>Alveolata</taxon>
        <taxon>Dinophyceae</taxon>
        <taxon>Suessiales</taxon>
        <taxon>Symbiodiniaceae</taxon>
        <taxon>Symbiodinium</taxon>
    </lineage>
</organism>
<evidence type="ECO:0000313" key="2">
    <source>
        <dbReference type="EMBL" id="CAE6941673.1"/>
    </source>
</evidence>
<keyword evidence="3" id="KW-1185">Reference proteome</keyword>
<evidence type="ECO:0000256" key="1">
    <source>
        <dbReference type="SAM" id="MobiDB-lite"/>
    </source>
</evidence>
<dbReference type="Proteomes" id="UP000604046">
    <property type="component" value="Unassembled WGS sequence"/>
</dbReference>
<gene>
    <name evidence="2" type="primary">adck1</name>
    <name evidence="2" type="ORF">SNAT2548_LOCUS1229</name>
</gene>
<dbReference type="OrthoDB" id="10466512at2759"/>
<feature type="region of interest" description="Disordered" evidence="1">
    <location>
        <begin position="41"/>
        <end position="70"/>
    </location>
</feature>
<feature type="compositionally biased region" description="Basic and acidic residues" evidence="1">
    <location>
        <begin position="61"/>
        <end position="70"/>
    </location>
</feature>
<dbReference type="EMBL" id="CAJNDS010000066">
    <property type="protein sequence ID" value="CAE6941673.1"/>
    <property type="molecule type" value="Genomic_DNA"/>
</dbReference>
<proteinExistence type="predicted"/>
<feature type="region of interest" description="Disordered" evidence="1">
    <location>
        <begin position="1"/>
        <end position="22"/>
    </location>
</feature>
<reference evidence="2" key="1">
    <citation type="submission" date="2021-02" db="EMBL/GenBank/DDBJ databases">
        <authorList>
            <person name="Dougan E. K."/>
            <person name="Rhodes N."/>
            <person name="Thang M."/>
            <person name="Chan C."/>
        </authorList>
    </citation>
    <scope>NUCLEOTIDE SEQUENCE</scope>
</reference>
<name>A0A812H556_9DINO</name>
<protein>
    <submittedName>
        <fullName evidence="2">Adck1 protein</fullName>
    </submittedName>
</protein>
<evidence type="ECO:0000313" key="3">
    <source>
        <dbReference type="Proteomes" id="UP000604046"/>
    </source>
</evidence>
<accession>A0A812H556</accession>
<dbReference type="AlphaFoldDB" id="A0A812H556"/>